<sequence length="137" mass="15916">MKFDSSSTSTFEYSDSSSLMDHATFWIYLENLKGKCHGKRERGSKQLRENYATSRWCLNELVKIMECKKEEKGQIVIPIFYNVDPSHVRHQRESLAKAFAKHETKYKDDVEGMEKVQRWRTALTAAADLKGYDISQG</sequence>
<name>A0AAN8TIN7_SOLBU</name>
<evidence type="ECO:0000313" key="4">
    <source>
        <dbReference type="Proteomes" id="UP001371456"/>
    </source>
</evidence>
<accession>A0AAN8TIN7</accession>
<proteinExistence type="predicted"/>
<dbReference type="InterPro" id="IPR000157">
    <property type="entry name" value="TIR_dom"/>
</dbReference>
<dbReference type="SMART" id="SM00255">
    <property type="entry name" value="TIR"/>
    <property type="match status" value="1"/>
</dbReference>
<dbReference type="Proteomes" id="UP001371456">
    <property type="component" value="Unassembled WGS sequence"/>
</dbReference>
<dbReference type="AlphaFoldDB" id="A0AAN8TIN7"/>
<keyword evidence="1" id="KW-0520">NAD</keyword>
<dbReference type="PROSITE" id="PS50104">
    <property type="entry name" value="TIR"/>
    <property type="match status" value="1"/>
</dbReference>
<dbReference type="InterPro" id="IPR035897">
    <property type="entry name" value="Toll_tir_struct_dom_sf"/>
</dbReference>
<protein>
    <recommendedName>
        <fullName evidence="2">TIR domain-containing protein</fullName>
    </recommendedName>
</protein>
<dbReference type="SUPFAM" id="SSF52200">
    <property type="entry name" value="Toll/Interleukin receptor TIR domain"/>
    <property type="match status" value="1"/>
</dbReference>
<dbReference type="Pfam" id="PF01582">
    <property type="entry name" value="TIR"/>
    <property type="match status" value="1"/>
</dbReference>
<feature type="domain" description="TIR" evidence="2">
    <location>
        <begin position="1"/>
        <end position="137"/>
    </location>
</feature>
<evidence type="ECO:0000259" key="2">
    <source>
        <dbReference type="PROSITE" id="PS50104"/>
    </source>
</evidence>
<dbReference type="GO" id="GO:0007165">
    <property type="term" value="P:signal transduction"/>
    <property type="evidence" value="ECO:0007669"/>
    <property type="project" value="InterPro"/>
</dbReference>
<dbReference type="PANTHER" id="PTHR32009:SF99">
    <property type="entry name" value="TMV RESISTANCE PROTEIN N"/>
    <property type="match status" value="1"/>
</dbReference>
<comment type="caution">
    <text evidence="3">The sequence shown here is derived from an EMBL/GenBank/DDBJ whole genome shotgun (WGS) entry which is preliminary data.</text>
</comment>
<organism evidence="3 4">
    <name type="scientific">Solanum bulbocastanum</name>
    <name type="common">Wild potato</name>
    <dbReference type="NCBI Taxonomy" id="147425"/>
    <lineage>
        <taxon>Eukaryota</taxon>
        <taxon>Viridiplantae</taxon>
        <taxon>Streptophyta</taxon>
        <taxon>Embryophyta</taxon>
        <taxon>Tracheophyta</taxon>
        <taxon>Spermatophyta</taxon>
        <taxon>Magnoliopsida</taxon>
        <taxon>eudicotyledons</taxon>
        <taxon>Gunneridae</taxon>
        <taxon>Pentapetalae</taxon>
        <taxon>asterids</taxon>
        <taxon>lamiids</taxon>
        <taxon>Solanales</taxon>
        <taxon>Solanaceae</taxon>
        <taxon>Solanoideae</taxon>
        <taxon>Solaneae</taxon>
        <taxon>Solanum</taxon>
    </lineage>
</organism>
<gene>
    <name evidence="3" type="ORF">RDI58_014676</name>
</gene>
<dbReference type="EMBL" id="JBANQN010000006">
    <property type="protein sequence ID" value="KAK6786151.1"/>
    <property type="molecule type" value="Genomic_DNA"/>
</dbReference>
<dbReference type="Gene3D" id="3.40.50.10140">
    <property type="entry name" value="Toll/interleukin-1 receptor homology (TIR) domain"/>
    <property type="match status" value="1"/>
</dbReference>
<dbReference type="PANTHER" id="PTHR32009">
    <property type="entry name" value="TMV RESISTANCE PROTEIN N-LIKE"/>
    <property type="match status" value="1"/>
</dbReference>
<reference evidence="3 4" key="1">
    <citation type="submission" date="2024-02" db="EMBL/GenBank/DDBJ databases">
        <title>de novo genome assembly of Solanum bulbocastanum strain 11H21.</title>
        <authorList>
            <person name="Hosaka A.J."/>
        </authorList>
    </citation>
    <scope>NUCLEOTIDE SEQUENCE [LARGE SCALE GENOMIC DNA]</scope>
    <source>
        <tissue evidence="3">Young leaves</tissue>
    </source>
</reference>
<evidence type="ECO:0000256" key="1">
    <source>
        <dbReference type="ARBA" id="ARBA00023027"/>
    </source>
</evidence>
<keyword evidence="4" id="KW-1185">Reference proteome</keyword>
<evidence type="ECO:0000313" key="3">
    <source>
        <dbReference type="EMBL" id="KAK6786151.1"/>
    </source>
</evidence>